<dbReference type="SUPFAM" id="SSF53098">
    <property type="entry name" value="Ribonuclease H-like"/>
    <property type="match status" value="1"/>
</dbReference>
<dbReference type="InterPro" id="IPR002156">
    <property type="entry name" value="RNaseH_domain"/>
</dbReference>
<name>A0A392PBH3_9FABA</name>
<dbReference type="InterPro" id="IPR036397">
    <property type="entry name" value="RNaseH_sf"/>
</dbReference>
<evidence type="ECO:0000313" key="2">
    <source>
        <dbReference type="EMBL" id="MCI09448.1"/>
    </source>
</evidence>
<evidence type="ECO:0000259" key="1">
    <source>
        <dbReference type="Pfam" id="PF13456"/>
    </source>
</evidence>
<dbReference type="InterPro" id="IPR044730">
    <property type="entry name" value="RNase_H-like_dom_plant"/>
</dbReference>
<dbReference type="GO" id="GO:0004523">
    <property type="term" value="F:RNA-DNA hybrid ribonuclease activity"/>
    <property type="evidence" value="ECO:0007669"/>
    <property type="project" value="InterPro"/>
</dbReference>
<sequence>MAAIHAIGIANSKGWNNLWLETDSKLVQLAFKSSSFVVPWKISNRWHNCTTLVRNMNFIVTHLYREGNSCADTLANLGLYVDTFCWWDVPPPQVAADLHCYCLPV</sequence>
<dbReference type="EMBL" id="LXQA010072702">
    <property type="protein sequence ID" value="MCI09448.1"/>
    <property type="molecule type" value="Genomic_DNA"/>
</dbReference>
<keyword evidence="3" id="KW-1185">Reference proteome</keyword>
<organism evidence="2 3">
    <name type="scientific">Trifolium medium</name>
    <dbReference type="NCBI Taxonomy" id="97028"/>
    <lineage>
        <taxon>Eukaryota</taxon>
        <taxon>Viridiplantae</taxon>
        <taxon>Streptophyta</taxon>
        <taxon>Embryophyta</taxon>
        <taxon>Tracheophyta</taxon>
        <taxon>Spermatophyta</taxon>
        <taxon>Magnoliopsida</taxon>
        <taxon>eudicotyledons</taxon>
        <taxon>Gunneridae</taxon>
        <taxon>Pentapetalae</taxon>
        <taxon>rosids</taxon>
        <taxon>fabids</taxon>
        <taxon>Fabales</taxon>
        <taxon>Fabaceae</taxon>
        <taxon>Papilionoideae</taxon>
        <taxon>50 kb inversion clade</taxon>
        <taxon>NPAAA clade</taxon>
        <taxon>Hologalegina</taxon>
        <taxon>IRL clade</taxon>
        <taxon>Trifolieae</taxon>
        <taxon>Trifolium</taxon>
    </lineage>
</organism>
<dbReference type="CDD" id="cd06222">
    <property type="entry name" value="RNase_H_like"/>
    <property type="match status" value="1"/>
</dbReference>
<accession>A0A392PBH3</accession>
<dbReference type="InterPro" id="IPR053151">
    <property type="entry name" value="RNase_H-like"/>
</dbReference>
<comment type="caution">
    <text evidence="2">The sequence shown here is derived from an EMBL/GenBank/DDBJ whole genome shotgun (WGS) entry which is preliminary data.</text>
</comment>
<dbReference type="PANTHER" id="PTHR47723:SF23">
    <property type="entry name" value="REVERSE TRANSCRIPTASE-LIKE PROTEIN"/>
    <property type="match status" value="1"/>
</dbReference>
<dbReference type="Proteomes" id="UP000265520">
    <property type="component" value="Unassembled WGS sequence"/>
</dbReference>
<dbReference type="InterPro" id="IPR012337">
    <property type="entry name" value="RNaseH-like_sf"/>
</dbReference>
<dbReference type="Gene3D" id="3.30.420.10">
    <property type="entry name" value="Ribonuclease H-like superfamily/Ribonuclease H"/>
    <property type="match status" value="1"/>
</dbReference>
<evidence type="ECO:0000313" key="3">
    <source>
        <dbReference type="Proteomes" id="UP000265520"/>
    </source>
</evidence>
<dbReference type="AlphaFoldDB" id="A0A392PBH3"/>
<protein>
    <submittedName>
        <fullName evidence="2">Ribonuclease H protein</fullName>
    </submittedName>
</protein>
<feature type="domain" description="RNase H type-1" evidence="1">
    <location>
        <begin position="2"/>
        <end position="77"/>
    </location>
</feature>
<proteinExistence type="predicted"/>
<reference evidence="2 3" key="1">
    <citation type="journal article" date="2018" name="Front. Plant Sci.">
        <title>Red Clover (Trifolium pratense) and Zigzag Clover (T. medium) - A Picture of Genomic Similarities and Differences.</title>
        <authorList>
            <person name="Dluhosova J."/>
            <person name="Istvanek J."/>
            <person name="Nedelnik J."/>
            <person name="Repkova J."/>
        </authorList>
    </citation>
    <scope>NUCLEOTIDE SEQUENCE [LARGE SCALE GENOMIC DNA]</scope>
    <source>
        <strain evidence="3">cv. 10/8</strain>
        <tissue evidence="2">Leaf</tissue>
    </source>
</reference>
<dbReference type="Pfam" id="PF13456">
    <property type="entry name" value="RVT_3"/>
    <property type="match status" value="1"/>
</dbReference>
<dbReference type="PANTHER" id="PTHR47723">
    <property type="entry name" value="OS05G0353850 PROTEIN"/>
    <property type="match status" value="1"/>
</dbReference>
<dbReference type="GO" id="GO:0003676">
    <property type="term" value="F:nucleic acid binding"/>
    <property type="evidence" value="ECO:0007669"/>
    <property type="project" value="InterPro"/>
</dbReference>